<keyword evidence="5" id="KW-1185">Reference proteome</keyword>
<reference evidence="4 5" key="1">
    <citation type="submission" date="2022-07" db="EMBL/GenBank/DDBJ databases">
        <authorList>
            <person name="Li W.-J."/>
            <person name="Deng Q.-Q."/>
        </authorList>
    </citation>
    <scope>NUCLEOTIDE SEQUENCE [LARGE SCALE GENOMIC DNA]</scope>
    <source>
        <strain evidence="4 5">SYSU M60028</strain>
    </source>
</reference>
<evidence type="ECO:0000259" key="2">
    <source>
        <dbReference type="Pfam" id="PF07848"/>
    </source>
</evidence>
<evidence type="ECO:0000256" key="1">
    <source>
        <dbReference type="SAM" id="MobiDB-lite"/>
    </source>
</evidence>
<dbReference type="Proteomes" id="UP001205890">
    <property type="component" value="Unassembled WGS sequence"/>
</dbReference>
<dbReference type="Gene3D" id="1.20.58.1460">
    <property type="match status" value="1"/>
</dbReference>
<dbReference type="NCBIfam" id="TIGR02277">
    <property type="entry name" value="PaaX_trns_reg"/>
    <property type="match status" value="1"/>
</dbReference>
<dbReference type="InterPro" id="IPR011965">
    <property type="entry name" value="PaaX_trns_reg"/>
</dbReference>
<dbReference type="SUPFAM" id="SSF46785">
    <property type="entry name" value="Winged helix' DNA-binding domain"/>
    <property type="match status" value="1"/>
</dbReference>
<dbReference type="InterPro" id="IPR036390">
    <property type="entry name" value="WH_DNA-bd_sf"/>
</dbReference>
<name>A0ABT1LC12_9HYPH</name>
<feature type="domain" description="Transcriptional repressor PaaX-like C-terminal" evidence="3">
    <location>
        <begin position="190"/>
        <end position="279"/>
    </location>
</feature>
<accession>A0ABT1LC12</accession>
<dbReference type="Pfam" id="PF07848">
    <property type="entry name" value="PaaX"/>
    <property type="match status" value="1"/>
</dbReference>
<evidence type="ECO:0000313" key="5">
    <source>
        <dbReference type="Proteomes" id="UP001205890"/>
    </source>
</evidence>
<proteinExistence type="predicted"/>
<dbReference type="PANTHER" id="PTHR30319">
    <property type="entry name" value="PHENYLACETIC ACID REGULATOR-RELATED TRANSCRIPTIONAL REPRESSOR"/>
    <property type="match status" value="1"/>
</dbReference>
<evidence type="ECO:0000259" key="3">
    <source>
        <dbReference type="Pfam" id="PF08223"/>
    </source>
</evidence>
<gene>
    <name evidence="4" type="primary">paaX</name>
    <name evidence="4" type="ORF">NK718_08200</name>
</gene>
<evidence type="ECO:0000313" key="4">
    <source>
        <dbReference type="EMBL" id="MCP8938496.1"/>
    </source>
</evidence>
<comment type="caution">
    <text evidence="4">The sequence shown here is derived from an EMBL/GenBank/DDBJ whole genome shotgun (WGS) entry which is preliminary data.</text>
</comment>
<dbReference type="InterPro" id="IPR013225">
    <property type="entry name" value="PaaX_C"/>
</dbReference>
<feature type="region of interest" description="Disordered" evidence="1">
    <location>
        <begin position="287"/>
        <end position="312"/>
    </location>
</feature>
<organism evidence="4 5">
    <name type="scientific">Alsobacter ponti</name>
    <dbReference type="NCBI Taxonomy" id="2962936"/>
    <lineage>
        <taxon>Bacteria</taxon>
        <taxon>Pseudomonadati</taxon>
        <taxon>Pseudomonadota</taxon>
        <taxon>Alphaproteobacteria</taxon>
        <taxon>Hyphomicrobiales</taxon>
        <taxon>Alsobacteraceae</taxon>
        <taxon>Alsobacter</taxon>
    </lineage>
</organism>
<protein>
    <submittedName>
        <fullName evidence="4">Phenylacetic acid degradation operon negative regulatory protein PaaX</fullName>
    </submittedName>
</protein>
<dbReference type="RefSeq" id="WP_254740485.1">
    <property type="nucleotide sequence ID" value="NZ_JANCLU010000006.1"/>
</dbReference>
<dbReference type="PANTHER" id="PTHR30319:SF1">
    <property type="entry name" value="TRANSCRIPTIONAL REPRESSOR PAAX"/>
    <property type="match status" value="1"/>
</dbReference>
<dbReference type="PIRSF" id="PIRSF020623">
    <property type="entry name" value="PaaX"/>
    <property type="match status" value="1"/>
</dbReference>
<dbReference type="Pfam" id="PF08223">
    <property type="entry name" value="PaaX_C"/>
    <property type="match status" value="1"/>
</dbReference>
<dbReference type="InterPro" id="IPR012906">
    <property type="entry name" value="PaaX-like_N"/>
</dbReference>
<sequence>MTDQADTKPRRRRATSGDPAHALLADALRGLTPRAGSFIVTIYGDVVEPRGGRLWIGNIIETCASVGISETLVRTAVSRLVAAGQLAGDREGRRSYYRLTDEAKRQFLAAARVLFEPPDEDGWRFVWLPDPAEESLAALERAGFARLAPGWLVGPTRERAGAIADAQGVVFEAAAGADASALRAFARQTWDLAPHAAAYAEFVTRFAPVAAALASGLRVAPAQALLLRLLLVHQFRHEALRDPRLPADALPEDWPGRDARLLFARLYADLSPGADRHVAEAFVSADGPLPESTPTTARRLDGLARTAGRARR</sequence>
<dbReference type="Gene3D" id="1.10.10.10">
    <property type="entry name" value="Winged helix-like DNA-binding domain superfamily/Winged helix DNA-binding domain"/>
    <property type="match status" value="1"/>
</dbReference>
<feature type="domain" description="Transcriptional repressor PaaX-like N-terminal" evidence="2">
    <location>
        <begin position="34"/>
        <end position="102"/>
    </location>
</feature>
<dbReference type="InterPro" id="IPR036388">
    <property type="entry name" value="WH-like_DNA-bd_sf"/>
</dbReference>
<dbReference type="EMBL" id="JANCLU010000006">
    <property type="protein sequence ID" value="MCP8938496.1"/>
    <property type="molecule type" value="Genomic_DNA"/>
</dbReference>